<organism evidence="2 3">
    <name type="scientific">Herbaspirillum lusitanum</name>
    <dbReference type="NCBI Taxonomy" id="213312"/>
    <lineage>
        <taxon>Bacteria</taxon>
        <taxon>Pseudomonadati</taxon>
        <taxon>Pseudomonadota</taxon>
        <taxon>Betaproteobacteria</taxon>
        <taxon>Burkholderiales</taxon>
        <taxon>Oxalobacteraceae</taxon>
        <taxon>Herbaspirillum</taxon>
    </lineage>
</organism>
<protein>
    <submittedName>
        <fullName evidence="2">Uncharacterized protein</fullName>
    </submittedName>
</protein>
<dbReference type="EMBL" id="JAQQFM010000010">
    <property type="protein sequence ID" value="MFL9926764.1"/>
    <property type="molecule type" value="Genomic_DNA"/>
</dbReference>
<dbReference type="RefSeq" id="WP_408159986.1">
    <property type="nucleotide sequence ID" value="NZ_JAQQFM010000010.1"/>
</dbReference>
<evidence type="ECO:0000313" key="2">
    <source>
        <dbReference type="EMBL" id="MFL9926764.1"/>
    </source>
</evidence>
<keyword evidence="3" id="KW-1185">Reference proteome</keyword>
<feature type="signal peptide" evidence="1">
    <location>
        <begin position="1"/>
        <end position="22"/>
    </location>
</feature>
<name>A0ABW9AET6_9BURK</name>
<dbReference type="Proteomes" id="UP001629246">
    <property type="component" value="Unassembled WGS sequence"/>
</dbReference>
<accession>A0ABW9AET6</accession>
<evidence type="ECO:0000313" key="3">
    <source>
        <dbReference type="Proteomes" id="UP001629246"/>
    </source>
</evidence>
<feature type="chain" id="PRO_5045460090" evidence="1">
    <location>
        <begin position="23"/>
        <end position="145"/>
    </location>
</feature>
<sequence>MKILSMLIAFLLAAGLSASASADPSCQLNLVGDKKVIQTILSLHKGHLASEEICDLLHDNGLSLSVTGQASVSSGIAFGWASVRLVDDAHLYSESFSSTTVTDKKKVSMARANELMNLSFESAVQDFRFLEATQQIKSYRAALKK</sequence>
<proteinExistence type="predicted"/>
<comment type="caution">
    <text evidence="2">The sequence shown here is derived from an EMBL/GenBank/DDBJ whole genome shotgun (WGS) entry which is preliminary data.</text>
</comment>
<gene>
    <name evidence="2" type="ORF">PQR62_20995</name>
</gene>
<keyword evidence="1" id="KW-0732">Signal</keyword>
<reference evidence="2 3" key="1">
    <citation type="journal article" date="2024" name="Chem. Sci.">
        <title>Discovery of megapolipeptins by genome mining of a Burkholderiales bacteria collection.</title>
        <authorList>
            <person name="Paulo B.S."/>
            <person name="Recchia M.J.J."/>
            <person name="Lee S."/>
            <person name="Fergusson C.H."/>
            <person name="Romanowski S.B."/>
            <person name="Hernandez A."/>
            <person name="Krull N."/>
            <person name="Liu D.Y."/>
            <person name="Cavanagh H."/>
            <person name="Bos A."/>
            <person name="Gray C.A."/>
            <person name="Murphy B.T."/>
            <person name="Linington R.G."/>
            <person name="Eustaquio A.S."/>
        </authorList>
    </citation>
    <scope>NUCLEOTIDE SEQUENCE [LARGE SCALE GENOMIC DNA]</scope>
    <source>
        <strain evidence="2 3">RL21-008-BIB-A</strain>
    </source>
</reference>
<evidence type="ECO:0000256" key="1">
    <source>
        <dbReference type="SAM" id="SignalP"/>
    </source>
</evidence>